<evidence type="ECO:0000256" key="9">
    <source>
        <dbReference type="ARBA" id="ARBA00022771"/>
    </source>
</evidence>
<keyword evidence="10" id="KW-0833">Ubl conjugation pathway</keyword>
<dbReference type="InterPro" id="IPR031127">
    <property type="entry name" value="E3_UB_ligase_RBR"/>
</dbReference>
<dbReference type="Proteomes" id="UP001140206">
    <property type="component" value="Chromosome 2"/>
</dbReference>
<dbReference type="GO" id="GO:0061630">
    <property type="term" value="F:ubiquitin protein ligase activity"/>
    <property type="evidence" value="ECO:0007669"/>
    <property type="project" value="UniProtKB-EC"/>
</dbReference>
<keyword evidence="6" id="KW-0808">Transferase</keyword>
<keyword evidence="11" id="KW-0862">Zinc</keyword>
<comment type="cofactor">
    <cofactor evidence="2">
        <name>Zn(2+)</name>
        <dbReference type="ChEBI" id="CHEBI:29105"/>
    </cofactor>
</comment>
<evidence type="ECO:0000256" key="8">
    <source>
        <dbReference type="ARBA" id="ARBA00022737"/>
    </source>
</evidence>
<dbReference type="SMART" id="SM00647">
    <property type="entry name" value="IBR"/>
    <property type="match status" value="2"/>
</dbReference>
<dbReference type="InterPro" id="IPR044066">
    <property type="entry name" value="TRIAD_supradom"/>
</dbReference>
<dbReference type="InterPro" id="IPR001841">
    <property type="entry name" value="Znf_RING"/>
</dbReference>
<dbReference type="CDD" id="cd22582">
    <property type="entry name" value="BRcat_RBR_unk"/>
    <property type="match status" value="1"/>
</dbReference>
<sequence>MTRIVIESPKLRAKRPRLERGEQSDTKTKTKTTGGRGDEGIIVIDSDDDEVFSMADDDVFSEEFQIQEILFMSMQPDKNKREASLPLKIEEEDEDQGPDIIEIDPIAIDRKGKRPASFSYSKPESGQSSRVSRSRILCKICMEQVRSSRIFTIKSCNHLFCISCIVHYILSKLDENISIIPCPDPGCKSGSLDPLTCQHILPAATFDKWGCILCESSLGHKKFYCPFKDCSALLVDEGDEELRNSECPHCNRMFCVRCKVPWHGDITCDEFQRLSKDERGREDLMLRKLAKDSKWQRCPQCRMYVEKIDGCMFMKCRCGNCFCYACATPMSKQTHYCIKCKR</sequence>
<evidence type="ECO:0000256" key="2">
    <source>
        <dbReference type="ARBA" id="ARBA00001947"/>
    </source>
</evidence>
<evidence type="ECO:0000256" key="10">
    <source>
        <dbReference type="ARBA" id="ARBA00022786"/>
    </source>
</evidence>
<dbReference type="Pfam" id="PF00097">
    <property type="entry name" value="zf-C3HC4"/>
    <property type="match status" value="1"/>
</dbReference>
<keyword evidence="17" id="KW-1185">Reference proteome</keyword>
<dbReference type="PROSITE" id="PS50089">
    <property type="entry name" value="ZF_RING_2"/>
    <property type="match status" value="1"/>
</dbReference>
<evidence type="ECO:0000256" key="12">
    <source>
        <dbReference type="PROSITE-ProRule" id="PRU00175"/>
    </source>
</evidence>
<organism evidence="16 17">
    <name type="scientific">Rhynchospora pubera</name>
    <dbReference type="NCBI Taxonomy" id="906938"/>
    <lineage>
        <taxon>Eukaryota</taxon>
        <taxon>Viridiplantae</taxon>
        <taxon>Streptophyta</taxon>
        <taxon>Embryophyta</taxon>
        <taxon>Tracheophyta</taxon>
        <taxon>Spermatophyta</taxon>
        <taxon>Magnoliopsida</taxon>
        <taxon>Liliopsida</taxon>
        <taxon>Poales</taxon>
        <taxon>Cyperaceae</taxon>
        <taxon>Cyperoideae</taxon>
        <taxon>Rhynchosporeae</taxon>
        <taxon>Rhynchospora</taxon>
    </lineage>
</organism>
<dbReference type="InterPro" id="IPR002867">
    <property type="entry name" value="IBR_dom"/>
</dbReference>
<evidence type="ECO:0000256" key="7">
    <source>
        <dbReference type="ARBA" id="ARBA00022723"/>
    </source>
</evidence>
<dbReference type="GO" id="GO:0016567">
    <property type="term" value="P:protein ubiquitination"/>
    <property type="evidence" value="ECO:0007669"/>
    <property type="project" value="InterPro"/>
</dbReference>
<reference evidence="16" key="1">
    <citation type="submission" date="2022-08" db="EMBL/GenBank/DDBJ databases">
        <authorList>
            <person name="Marques A."/>
        </authorList>
    </citation>
    <scope>NUCLEOTIDE SEQUENCE</scope>
    <source>
        <strain evidence="16">RhyPub2mFocal</strain>
        <tissue evidence="16">Leaves</tissue>
    </source>
</reference>
<dbReference type="InterPro" id="IPR013083">
    <property type="entry name" value="Znf_RING/FYVE/PHD"/>
</dbReference>
<dbReference type="PANTHER" id="PTHR11685">
    <property type="entry name" value="RBR FAMILY RING FINGER AND IBR DOMAIN-CONTAINING"/>
    <property type="match status" value="1"/>
</dbReference>
<evidence type="ECO:0000256" key="11">
    <source>
        <dbReference type="ARBA" id="ARBA00022833"/>
    </source>
</evidence>
<dbReference type="GO" id="GO:0008270">
    <property type="term" value="F:zinc ion binding"/>
    <property type="evidence" value="ECO:0007669"/>
    <property type="project" value="UniProtKB-KW"/>
</dbReference>
<feature type="domain" description="RING-type" evidence="14">
    <location>
        <begin position="138"/>
        <end position="183"/>
    </location>
</feature>
<evidence type="ECO:0000256" key="5">
    <source>
        <dbReference type="ARBA" id="ARBA00012251"/>
    </source>
</evidence>
<evidence type="ECO:0000256" key="1">
    <source>
        <dbReference type="ARBA" id="ARBA00001798"/>
    </source>
</evidence>
<feature type="domain" description="RING-type" evidence="15">
    <location>
        <begin position="134"/>
        <end position="342"/>
    </location>
</feature>
<dbReference type="EMBL" id="JAMFTS010000002">
    <property type="protein sequence ID" value="KAJ4801900.1"/>
    <property type="molecule type" value="Genomic_DNA"/>
</dbReference>
<evidence type="ECO:0000256" key="3">
    <source>
        <dbReference type="ARBA" id="ARBA00003976"/>
    </source>
</evidence>
<dbReference type="FunFam" id="1.20.120.1750:FF:000018">
    <property type="entry name" value="RBR-type E3 ubiquitin transferase"/>
    <property type="match status" value="1"/>
</dbReference>
<protein>
    <recommendedName>
        <fullName evidence="5">RBR-type E3 ubiquitin transferase</fullName>
        <ecNumber evidence="5">2.3.2.31</ecNumber>
    </recommendedName>
</protein>
<dbReference type="Pfam" id="PF01485">
    <property type="entry name" value="IBR"/>
    <property type="match status" value="1"/>
</dbReference>
<feature type="compositionally biased region" description="Basic and acidic residues" evidence="13">
    <location>
        <begin position="16"/>
        <end position="28"/>
    </location>
</feature>
<keyword evidence="9 12" id="KW-0863">Zinc-finger</keyword>
<evidence type="ECO:0000256" key="4">
    <source>
        <dbReference type="ARBA" id="ARBA00005884"/>
    </source>
</evidence>
<proteinExistence type="inferred from homology"/>
<evidence type="ECO:0000256" key="13">
    <source>
        <dbReference type="SAM" id="MobiDB-lite"/>
    </source>
</evidence>
<dbReference type="PROSITE" id="PS51873">
    <property type="entry name" value="TRIAD"/>
    <property type="match status" value="1"/>
</dbReference>
<comment type="caution">
    <text evidence="16">The sequence shown here is derived from an EMBL/GenBank/DDBJ whole genome shotgun (WGS) entry which is preliminary data.</text>
</comment>
<dbReference type="EC" id="2.3.2.31" evidence="5"/>
<feature type="region of interest" description="Disordered" evidence="13">
    <location>
        <begin position="1"/>
        <end position="41"/>
    </location>
</feature>
<dbReference type="PROSITE" id="PS00518">
    <property type="entry name" value="ZF_RING_1"/>
    <property type="match status" value="1"/>
</dbReference>
<keyword evidence="8" id="KW-0677">Repeat</keyword>
<dbReference type="CDD" id="cd22584">
    <property type="entry name" value="Rcat_RBR_unk"/>
    <property type="match status" value="1"/>
</dbReference>
<keyword evidence="7" id="KW-0479">Metal-binding</keyword>
<evidence type="ECO:0000256" key="6">
    <source>
        <dbReference type="ARBA" id="ARBA00022679"/>
    </source>
</evidence>
<dbReference type="Gene3D" id="1.20.120.1750">
    <property type="match status" value="1"/>
</dbReference>
<comment type="similarity">
    <text evidence="4">Belongs to the RBR family. Ariadne subfamily.</text>
</comment>
<evidence type="ECO:0000313" key="17">
    <source>
        <dbReference type="Proteomes" id="UP001140206"/>
    </source>
</evidence>
<comment type="function">
    <text evidence="3">Might act as an E3 ubiquitin-protein ligase, or as part of E3 complex, which accepts ubiquitin from specific E2 ubiquitin-conjugating enzymes and then transfers it to substrates.</text>
</comment>
<evidence type="ECO:0000259" key="14">
    <source>
        <dbReference type="PROSITE" id="PS50089"/>
    </source>
</evidence>
<evidence type="ECO:0000313" key="16">
    <source>
        <dbReference type="EMBL" id="KAJ4801900.1"/>
    </source>
</evidence>
<comment type="catalytic activity">
    <reaction evidence="1">
        <text>[E2 ubiquitin-conjugating enzyme]-S-ubiquitinyl-L-cysteine + [acceptor protein]-L-lysine = [E2 ubiquitin-conjugating enzyme]-L-cysteine + [acceptor protein]-N(6)-ubiquitinyl-L-lysine.</text>
        <dbReference type="EC" id="2.3.2.31"/>
    </reaction>
</comment>
<dbReference type="SUPFAM" id="SSF57850">
    <property type="entry name" value="RING/U-box"/>
    <property type="match status" value="3"/>
</dbReference>
<dbReference type="FunFam" id="3.30.40.10:FF:000230">
    <property type="entry name" value="RBR-type E3 ubiquitin transferase"/>
    <property type="match status" value="1"/>
</dbReference>
<evidence type="ECO:0000259" key="15">
    <source>
        <dbReference type="PROSITE" id="PS51873"/>
    </source>
</evidence>
<dbReference type="Gene3D" id="3.30.40.10">
    <property type="entry name" value="Zinc/RING finger domain, C3HC4 (zinc finger)"/>
    <property type="match status" value="1"/>
</dbReference>
<dbReference type="InterPro" id="IPR017907">
    <property type="entry name" value="Znf_RING_CS"/>
</dbReference>
<dbReference type="InterPro" id="IPR018957">
    <property type="entry name" value="Znf_C3HC4_RING-type"/>
</dbReference>
<accession>A0AAV8GE01</accession>
<gene>
    <name evidence="16" type="ORF">LUZ62_053146</name>
</gene>
<name>A0AAV8GE01_9POAL</name>
<dbReference type="AlphaFoldDB" id="A0AAV8GE01"/>